<dbReference type="KEGG" id="nsh:GXM_07817"/>
<reference evidence="2 3" key="1">
    <citation type="submission" date="2019-10" db="EMBL/GenBank/DDBJ databases">
        <title>Genomic and transcriptomic insights into the perfect genentic adaptation of a filamentous nitrogen-fixing cyanobacterium to rice fields.</title>
        <authorList>
            <person name="Chen Z."/>
        </authorList>
    </citation>
    <scope>NUCLEOTIDE SEQUENCE [LARGE SCALE GENOMIC DNA]</scope>
    <source>
        <strain evidence="2">CCNUC1</strain>
    </source>
</reference>
<sequence length="174" mass="18773">MKLVFKITLAAISLALNFTAVNQQQADAATIKYAFNVNSSILSGTGSFNFDDSSFTNEPIPIATVQLLNFVFNNDPQTLYTQEDDIDYPTLVPVVFPTVAGNSSIGLSYLFNNKTDPASSYEIAGYDFIVSNQTFNNAVSYTPIPESATLVGTLTVCSIAWLTSRKAKSAKKAA</sequence>
<organism evidence="2 3">
    <name type="scientific">Nostoc sphaeroides CCNUC1</name>
    <dbReference type="NCBI Taxonomy" id="2653204"/>
    <lineage>
        <taxon>Bacteria</taxon>
        <taxon>Bacillati</taxon>
        <taxon>Cyanobacteriota</taxon>
        <taxon>Cyanophyceae</taxon>
        <taxon>Nostocales</taxon>
        <taxon>Nostocaceae</taxon>
        <taxon>Nostoc</taxon>
    </lineage>
</organism>
<dbReference type="Proteomes" id="UP000326678">
    <property type="component" value="Chromosome Gxm2"/>
</dbReference>
<feature type="signal peptide" evidence="1">
    <location>
        <begin position="1"/>
        <end position="28"/>
    </location>
</feature>
<keyword evidence="1" id="KW-0732">Signal</keyword>
<dbReference type="EMBL" id="CP045227">
    <property type="protein sequence ID" value="QFS50323.1"/>
    <property type="molecule type" value="Genomic_DNA"/>
</dbReference>
<name>A0A5P8WBX4_9NOSO</name>
<protein>
    <submittedName>
        <fullName evidence="2">PEP-CTERM sorting domain-containing protein</fullName>
    </submittedName>
</protein>
<keyword evidence="3" id="KW-1185">Reference proteome</keyword>
<accession>A0A5P8WBX4</accession>
<evidence type="ECO:0000313" key="2">
    <source>
        <dbReference type="EMBL" id="QFS50323.1"/>
    </source>
</evidence>
<proteinExistence type="predicted"/>
<dbReference type="AlphaFoldDB" id="A0A5P8WBX4"/>
<evidence type="ECO:0000313" key="3">
    <source>
        <dbReference type="Proteomes" id="UP000326678"/>
    </source>
</evidence>
<gene>
    <name evidence="2" type="ORF">GXM_07817</name>
</gene>
<dbReference type="RefSeq" id="WP_152591378.1">
    <property type="nucleotide sequence ID" value="NZ_CP045227.1"/>
</dbReference>
<feature type="chain" id="PRO_5024832864" evidence="1">
    <location>
        <begin position="29"/>
        <end position="174"/>
    </location>
</feature>
<evidence type="ECO:0000256" key="1">
    <source>
        <dbReference type="SAM" id="SignalP"/>
    </source>
</evidence>